<sequence length="145" mass="16404">MADNIPPYYPTLAEQLSGKCIHPHVVIRDQIEQISQNLREQISKSIKDMKVLSNERSYGSNPPQLVVPLSSIPPRELNAQLDETPKKKGKHATTKVVGQFSISYEVPPICYQNNIDLDNLHLYGESSSSDNNKDHQFSFTQRLQS</sequence>
<gene>
    <name evidence="2" type="ORF">QN277_023539</name>
</gene>
<feature type="region of interest" description="Disordered" evidence="1">
    <location>
        <begin position="126"/>
        <end position="145"/>
    </location>
</feature>
<name>A0AAE1JHD6_9FABA</name>
<protein>
    <submittedName>
        <fullName evidence="2">Uncharacterized protein</fullName>
    </submittedName>
</protein>
<evidence type="ECO:0000313" key="2">
    <source>
        <dbReference type="EMBL" id="KAK4270510.1"/>
    </source>
</evidence>
<accession>A0AAE1JHD6</accession>
<keyword evidence="3" id="KW-1185">Reference proteome</keyword>
<reference evidence="2" key="1">
    <citation type="submission" date="2023-10" db="EMBL/GenBank/DDBJ databases">
        <title>Chromosome-level genome of the transformable northern wattle, Acacia crassicarpa.</title>
        <authorList>
            <person name="Massaro I."/>
            <person name="Sinha N.R."/>
            <person name="Poethig S."/>
            <person name="Leichty A.R."/>
        </authorList>
    </citation>
    <scope>NUCLEOTIDE SEQUENCE</scope>
    <source>
        <strain evidence="2">Acra3RX</strain>
        <tissue evidence="2">Leaf</tissue>
    </source>
</reference>
<proteinExistence type="predicted"/>
<evidence type="ECO:0000313" key="3">
    <source>
        <dbReference type="Proteomes" id="UP001293593"/>
    </source>
</evidence>
<organism evidence="2 3">
    <name type="scientific">Acacia crassicarpa</name>
    <name type="common">northern wattle</name>
    <dbReference type="NCBI Taxonomy" id="499986"/>
    <lineage>
        <taxon>Eukaryota</taxon>
        <taxon>Viridiplantae</taxon>
        <taxon>Streptophyta</taxon>
        <taxon>Embryophyta</taxon>
        <taxon>Tracheophyta</taxon>
        <taxon>Spermatophyta</taxon>
        <taxon>Magnoliopsida</taxon>
        <taxon>eudicotyledons</taxon>
        <taxon>Gunneridae</taxon>
        <taxon>Pentapetalae</taxon>
        <taxon>rosids</taxon>
        <taxon>fabids</taxon>
        <taxon>Fabales</taxon>
        <taxon>Fabaceae</taxon>
        <taxon>Caesalpinioideae</taxon>
        <taxon>mimosoid clade</taxon>
        <taxon>Acacieae</taxon>
        <taxon>Acacia</taxon>
    </lineage>
</organism>
<dbReference type="EMBL" id="JAWXYG010000006">
    <property type="protein sequence ID" value="KAK4270510.1"/>
    <property type="molecule type" value="Genomic_DNA"/>
</dbReference>
<comment type="caution">
    <text evidence="2">The sequence shown here is derived from an EMBL/GenBank/DDBJ whole genome shotgun (WGS) entry which is preliminary data.</text>
</comment>
<dbReference type="Proteomes" id="UP001293593">
    <property type="component" value="Unassembled WGS sequence"/>
</dbReference>
<evidence type="ECO:0000256" key="1">
    <source>
        <dbReference type="SAM" id="MobiDB-lite"/>
    </source>
</evidence>
<dbReference type="AlphaFoldDB" id="A0AAE1JHD6"/>